<evidence type="ECO:0000256" key="5">
    <source>
        <dbReference type="ARBA" id="ARBA00023004"/>
    </source>
</evidence>
<name>A0ABR8HB19_NOSPU</name>
<keyword evidence="6 7" id="KW-0503">Monooxygenase</keyword>
<evidence type="ECO:0000313" key="8">
    <source>
        <dbReference type="EMBL" id="MBD2612485.1"/>
    </source>
</evidence>
<sequence length="440" mass="49866">MCLDNRQSVLEEADNLEKKITAMNRGFELIPPGTIKDKKDYATFYLNLSRTNEEIVPYLVDGKTAFLINRPEHAEYVLAKNQNNYKNPYHQYAELVGQYRPTGAFLLNLNRTSGNQAEIFEGIVSELAKAGTVTILQWQESSKLAPVQIDIETKKMMFAVYVKILFNIDAEDWSEAFVSATNFIEEYCANQSYLVQNLSVTELMPLKQSYQEAIEVQNAIAARIGRCAGLVAPDSEVSKQLKTTIVRTLLNSYNGMATALCWIIYQLVQCQEVLEQVYSEVDRVIGDRQPTVKDIPKLSYMRLVVMEVLRLYPPAWMLGRQAINSDRIGETPIPPGAIISISPYTMHRKTQLWERPKEFIPERFALENSQARQAFAYFPFGGGTRKCPAGQLVFSQLQIILAAMLRLCSFESASNEILKPRGLVSLRPHPGVSMRITIRK</sequence>
<evidence type="ECO:0000256" key="2">
    <source>
        <dbReference type="ARBA" id="ARBA00022617"/>
    </source>
</evidence>
<comment type="similarity">
    <text evidence="1 7">Belongs to the cytochrome P450 family.</text>
</comment>
<keyword evidence="4 7" id="KW-0560">Oxidoreductase</keyword>
<evidence type="ECO:0000256" key="3">
    <source>
        <dbReference type="ARBA" id="ARBA00022723"/>
    </source>
</evidence>
<dbReference type="RefSeq" id="WP_190949999.1">
    <property type="nucleotide sequence ID" value="NZ_JACJTC010000010.1"/>
</dbReference>
<evidence type="ECO:0000256" key="4">
    <source>
        <dbReference type="ARBA" id="ARBA00023002"/>
    </source>
</evidence>
<dbReference type="PANTHER" id="PTHR24291">
    <property type="entry name" value="CYTOCHROME P450 FAMILY 4"/>
    <property type="match status" value="1"/>
</dbReference>
<dbReference type="InterPro" id="IPR002403">
    <property type="entry name" value="Cyt_P450_E_grp-IV"/>
</dbReference>
<evidence type="ECO:0000256" key="6">
    <source>
        <dbReference type="ARBA" id="ARBA00023033"/>
    </source>
</evidence>
<dbReference type="PRINTS" id="PR00465">
    <property type="entry name" value="EP450IV"/>
</dbReference>
<dbReference type="PROSITE" id="PS00086">
    <property type="entry name" value="CYTOCHROME_P450"/>
    <property type="match status" value="1"/>
</dbReference>
<keyword evidence="3 7" id="KW-0479">Metal-binding</keyword>
<accession>A0ABR8HB19</accession>
<dbReference type="InterPro" id="IPR050196">
    <property type="entry name" value="Cytochrome_P450_Monoox"/>
</dbReference>
<reference evidence="8 9" key="1">
    <citation type="journal article" date="2020" name="ISME J.">
        <title>Comparative genomics reveals insights into cyanobacterial evolution and habitat adaptation.</title>
        <authorList>
            <person name="Chen M.Y."/>
            <person name="Teng W.K."/>
            <person name="Zhao L."/>
            <person name="Hu C.X."/>
            <person name="Zhou Y.K."/>
            <person name="Han B.P."/>
            <person name="Song L.R."/>
            <person name="Shu W.S."/>
        </authorList>
    </citation>
    <scope>NUCLEOTIDE SEQUENCE [LARGE SCALE GENOMIC DNA]</scope>
    <source>
        <strain evidence="8 9">FACHB-252</strain>
    </source>
</reference>
<dbReference type="EMBL" id="JACJTC010000010">
    <property type="protein sequence ID" value="MBD2612485.1"/>
    <property type="molecule type" value="Genomic_DNA"/>
</dbReference>
<gene>
    <name evidence="8" type="ORF">H6G94_14555</name>
</gene>
<evidence type="ECO:0000256" key="7">
    <source>
        <dbReference type="RuleBase" id="RU000461"/>
    </source>
</evidence>
<dbReference type="PANTHER" id="PTHR24291:SF50">
    <property type="entry name" value="BIFUNCTIONAL ALBAFLAVENONE MONOOXYGENASE_TERPENE SYNTHASE"/>
    <property type="match status" value="1"/>
</dbReference>
<comment type="caution">
    <text evidence="8">The sequence shown here is derived from an EMBL/GenBank/DDBJ whole genome shotgun (WGS) entry which is preliminary data.</text>
</comment>
<dbReference type="Pfam" id="PF00067">
    <property type="entry name" value="p450"/>
    <property type="match status" value="1"/>
</dbReference>
<keyword evidence="2 7" id="KW-0349">Heme</keyword>
<keyword evidence="5 7" id="KW-0408">Iron</keyword>
<dbReference type="Gene3D" id="1.10.630.10">
    <property type="entry name" value="Cytochrome P450"/>
    <property type="match status" value="1"/>
</dbReference>
<keyword evidence="9" id="KW-1185">Reference proteome</keyword>
<proteinExistence type="inferred from homology"/>
<organism evidence="8 9">
    <name type="scientific">Nostoc punctiforme FACHB-252</name>
    <dbReference type="NCBI Taxonomy" id="1357509"/>
    <lineage>
        <taxon>Bacteria</taxon>
        <taxon>Bacillati</taxon>
        <taxon>Cyanobacteriota</taxon>
        <taxon>Cyanophyceae</taxon>
        <taxon>Nostocales</taxon>
        <taxon>Nostocaceae</taxon>
        <taxon>Nostoc</taxon>
    </lineage>
</organism>
<dbReference type="InterPro" id="IPR017972">
    <property type="entry name" value="Cyt_P450_CS"/>
</dbReference>
<evidence type="ECO:0000256" key="1">
    <source>
        <dbReference type="ARBA" id="ARBA00010617"/>
    </source>
</evidence>
<dbReference type="InterPro" id="IPR001128">
    <property type="entry name" value="Cyt_P450"/>
</dbReference>
<protein>
    <submittedName>
        <fullName evidence="8">Cytochrome P450</fullName>
    </submittedName>
</protein>
<dbReference type="InterPro" id="IPR036396">
    <property type="entry name" value="Cyt_P450_sf"/>
</dbReference>
<dbReference type="SUPFAM" id="SSF48264">
    <property type="entry name" value="Cytochrome P450"/>
    <property type="match status" value="1"/>
</dbReference>
<dbReference type="Proteomes" id="UP000606396">
    <property type="component" value="Unassembled WGS sequence"/>
</dbReference>
<evidence type="ECO:0000313" key="9">
    <source>
        <dbReference type="Proteomes" id="UP000606396"/>
    </source>
</evidence>